<dbReference type="RefSeq" id="WP_189501925.1">
    <property type="nucleotide sequence ID" value="NZ_BMZQ01000001.1"/>
</dbReference>
<dbReference type="GO" id="GO:0004806">
    <property type="term" value="F:triacylglycerol lipase activity"/>
    <property type="evidence" value="ECO:0007669"/>
    <property type="project" value="TreeGrafter"/>
</dbReference>
<name>A0A8J3DUN6_9HYPH</name>
<protein>
    <submittedName>
        <fullName evidence="2">Alpha/beta hydrolase</fullName>
    </submittedName>
</protein>
<proteinExistence type="predicted"/>
<dbReference type="PANTHER" id="PTHR43433">
    <property type="entry name" value="HYDROLASE, ALPHA/BETA FOLD FAMILY PROTEIN"/>
    <property type="match status" value="1"/>
</dbReference>
<keyword evidence="3" id="KW-1185">Reference proteome</keyword>
<reference evidence="2" key="1">
    <citation type="journal article" date="2014" name="Int. J. Syst. Evol. Microbiol.">
        <title>Complete genome sequence of Corynebacterium casei LMG S-19264T (=DSM 44701T), isolated from a smear-ripened cheese.</title>
        <authorList>
            <consortium name="US DOE Joint Genome Institute (JGI-PGF)"/>
            <person name="Walter F."/>
            <person name="Albersmeier A."/>
            <person name="Kalinowski J."/>
            <person name="Ruckert C."/>
        </authorList>
    </citation>
    <scope>NUCLEOTIDE SEQUENCE</scope>
    <source>
        <strain evidence="2">KCTC 42249</strain>
    </source>
</reference>
<dbReference type="InterPro" id="IPR029058">
    <property type="entry name" value="AB_hydrolase_fold"/>
</dbReference>
<dbReference type="InterPro" id="IPR050471">
    <property type="entry name" value="AB_hydrolase"/>
</dbReference>
<dbReference type="PRINTS" id="PR00111">
    <property type="entry name" value="ABHYDROLASE"/>
</dbReference>
<evidence type="ECO:0000313" key="2">
    <source>
        <dbReference type="EMBL" id="GHD08772.1"/>
    </source>
</evidence>
<evidence type="ECO:0000259" key="1">
    <source>
        <dbReference type="Pfam" id="PF00561"/>
    </source>
</evidence>
<keyword evidence="2" id="KW-0378">Hydrolase</keyword>
<dbReference type="EMBL" id="BMZQ01000001">
    <property type="protein sequence ID" value="GHD08772.1"/>
    <property type="molecule type" value="Genomic_DNA"/>
</dbReference>
<dbReference type="Proteomes" id="UP000630142">
    <property type="component" value="Unassembled WGS sequence"/>
</dbReference>
<sequence>MTQTFFHDGFDLSFIDEGEGEPVLLLHGFASSMALNWINTGWVKTLSSAGYRVLAFDHRGHGASTKSYDVDAYHPNGMASDAVALLDHFGLERAHVMGYSMGARVSAFMALQAPDRVATLVFGGLGAGMVDGVGDWDPIAEALAADDPATITHPRGKMFRAFADQTRSDRKALAVCIAQSRAELSQADMARIEQPTLVAVGTKDDIGGSPERLAAMLPHGEAFAIEGRDHMLSVGDRTFKARVLDFLQANPL</sequence>
<feature type="domain" description="AB hydrolase-1" evidence="1">
    <location>
        <begin position="22"/>
        <end position="148"/>
    </location>
</feature>
<reference evidence="2" key="2">
    <citation type="submission" date="2020-09" db="EMBL/GenBank/DDBJ databases">
        <authorList>
            <person name="Sun Q."/>
            <person name="Kim S."/>
        </authorList>
    </citation>
    <scope>NUCLEOTIDE SEQUENCE</scope>
    <source>
        <strain evidence="2">KCTC 42249</strain>
    </source>
</reference>
<dbReference type="PANTHER" id="PTHR43433:SF5">
    <property type="entry name" value="AB HYDROLASE-1 DOMAIN-CONTAINING PROTEIN"/>
    <property type="match status" value="1"/>
</dbReference>
<organism evidence="2 3">
    <name type="scientific">Tianweitania populi</name>
    <dbReference type="NCBI Taxonomy" id="1607949"/>
    <lineage>
        <taxon>Bacteria</taxon>
        <taxon>Pseudomonadati</taxon>
        <taxon>Pseudomonadota</taxon>
        <taxon>Alphaproteobacteria</taxon>
        <taxon>Hyphomicrobiales</taxon>
        <taxon>Phyllobacteriaceae</taxon>
        <taxon>Tianweitania</taxon>
    </lineage>
</organism>
<accession>A0A8J3DUN6</accession>
<dbReference type="InterPro" id="IPR000073">
    <property type="entry name" value="AB_hydrolase_1"/>
</dbReference>
<evidence type="ECO:0000313" key="3">
    <source>
        <dbReference type="Proteomes" id="UP000630142"/>
    </source>
</evidence>
<dbReference type="GO" id="GO:0046503">
    <property type="term" value="P:glycerolipid catabolic process"/>
    <property type="evidence" value="ECO:0007669"/>
    <property type="project" value="TreeGrafter"/>
</dbReference>
<gene>
    <name evidence="2" type="ORF">GCM10016234_08650</name>
</gene>
<dbReference type="Gene3D" id="3.40.50.1820">
    <property type="entry name" value="alpha/beta hydrolase"/>
    <property type="match status" value="1"/>
</dbReference>
<dbReference type="AlphaFoldDB" id="A0A8J3DUN6"/>
<dbReference type="SUPFAM" id="SSF53474">
    <property type="entry name" value="alpha/beta-Hydrolases"/>
    <property type="match status" value="1"/>
</dbReference>
<comment type="caution">
    <text evidence="2">The sequence shown here is derived from an EMBL/GenBank/DDBJ whole genome shotgun (WGS) entry which is preliminary data.</text>
</comment>
<dbReference type="Pfam" id="PF00561">
    <property type="entry name" value="Abhydrolase_1"/>
    <property type="match status" value="1"/>
</dbReference>